<dbReference type="PATRIC" id="fig|123899.6.peg.3150"/>
<dbReference type="Gene3D" id="2.60.40.1090">
    <property type="entry name" value="Fimbrial-type adhesion domain"/>
    <property type="match status" value="1"/>
</dbReference>
<evidence type="ECO:0000313" key="2">
    <source>
        <dbReference type="EMBL" id="SAI72343.1"/>
    </source>
</evidence>
<organism evidence="2 3">
    <name type="scientific">Bordetella trematum</name>
    <dbReference type="NCBI Taxonomy" id="123899"/>
    <lineage>
        <taxon>Bacteria</taxon>
        <taxon>Pseudomonadati</taxon>
        <taxon>Pseudomonadota</taxon>
        <taxon>Betaproteobacteria</taxon>
        <taxon>Burkholderiales</taxon>
        <taxon>Alcaligenaceae</taxon>
        <taxon>Bordetella</taxon>
    </lineage>
</organism>
<name>A0A157KJ22_9BORD</name>
<feature type="signal peptide" evidence="1">
    <location>
        <begin position="1"/>
        <end position="24"/>
    </location>
</feature>
<dbReference type="Proteomes" id="UP000076825">
    <property type="component" value="Chromosome 1"/>
</dbReference>
<proteinExistence type="predicted"/>
<dbReference type="KEGG" id="btrm:SAMEA390648703155"/>
<keyword evidence="3" id="KW-1185">Reference proteome</keyword>
<protein>
    <submittedName>
        <fullName evidence="2">Fimbrial adhesin</fullName>
    </submittedName>
</protein>
<evidence type="ECO:0000313" key="3">
    <source>
        <dbReference type="Proteomes" id="UP000076825"/>
    </source>
</evidence>
<dbReference type="GeneID" id="56589603"/>
<dbReference type="RefSeq" id="WP_063492237.1">
    <property type="nucleotide sequence ID" value="NZ_CP016340.1"/>
</dbReference>
<dbReference type="AlphaFoldDB" id="A0A157KJ22"/>
<dbReference type="InterPro" id="IPR008966">
    <property type="entry name" value="Adhesion_dom_sf"/>
</dbReference>
<gene>
    <name evidence="2" type="primary">fhaE_1</name>
    <name evidence="2" type="ORF">SAMEA3906487_03155</name>
</gene>
<dbReference type="GO" id="GO:0009289">
    <property type="term" value="C:pilus"/>
    <property type="evidence" value="ECO:0007669"/>
    <property type="project" value="InterPro"/>
</dbReference>
<evidence type="ECO:0000256" key="1">
    <source>
        <dbReference type="SAM" id="SignalP"/>
    </source>
</evidence>
<dbReference type="GO" id="GO:0007155">
    <property type="term" value="P:cell adhesion"/>
    <property type="evidence" value="ECO:0007669"/>
    <property type="project" value="InterPro"/>
</dbReference>
<keyword evidence="1" id="KW-0732">Signal</keyword>
<accession>A0A157KJ22</accession>
<sequence length="366" mass="39048">MSGLHGWGLYLWLGLALGCGPVMAQTANCGSGRILNVQGEARVTPATPLGAPLGNLTSSSSFVTGSCEYDVGDETEAAAWSFEKSVTMVLRPNARHPKVENPYGFVLALPGLTDRIGVGLRLVSSNGKPISADATEIVIGHSPKTDDVVQYFFNGSNVQVFPANTNIQYQAIKVKEGKTSGVFYVSNYPDLFEVDWYVDYDTADRRLVATTPVGMILGIGGLKLNVSGCSLGSLRETLPKKPRADFRARGTVSDEKALSLPVTCYGTGTVNLSISPNKRYSDAQGVGLPTGSGEGLSQGVGIQLLSDGTTKTAWDFDRRILLGEANVGEGVNRTFNVPLWARYYQTDDTVRPGGLSVGFTATLEYE</sequence>
<reference evidence="2 3" key="1">
    <citation type="submission" date="2016-04" db="EMBL/GenBank/DDBJ databases">
        <authorList>
            <consortium name="Pathogen Informatics"/>
        </authorList>
    </citation>
    <scope>NUCLEOTIDE SEQUENCE [LARGE SCALE GENOMIC DNA]</scope>
    <source>
        <strain evidence="2 3">H044680328</strain>
    </source>
</reference>
<dbReference type="EMBL" id="LT546645">
    <property type="protein sequence ID" value="SAI72343.1"/>
    <property type="molecule type" value="Genomic_DNA"/>
</dbReference>
<feature type="chain" id="PRO_5009816459" evidence="1">
    <location>
        <begin position="25"/>
        <end position="366"/>
    </location>
</feature>
<dbReference type="InterPro" id="IPR036937">
    <property type="entry name" value="Adhesion_dom_fimbrial_sf"/>
</dbReference>
<dbReference type="SUPFAM" id="SSF49401">
    <property type="entry name" value="Bacterial adhesins"/>
    <property type="match status" value="1"/>
</dbReference>
<dbReference type="STRING" id="123899.SAMEA3906487_03155"/>